<feature type="domain" description="Peptidase M16 C-terminal" evidence="7">
    <location>
        <begin position="204"/>
        <end position="378"/>
    </location>
</feature>
<evidence type="ECO:0000256" key="3">
    <source>
        <dbReference type="ARBA" id="ARBA00022801"/>
    </source>
</evidence>
<dbReference type="GO" id="GO:0006508">
    <property type="term" value="P:proteolysis"/>
    <property type="evidence" value="ECO:0007669"/>
    <property type="project" value="UniProtKB-KW"/>
</dbReference>
<dbReference type="InterPro" id="IPR050626">
    <property type="entry name" value="Peptidase_M16"/>
</dbReference>
<dbReference type="InterPro" id="IPR007863">
    <property type="entry name" value="Peptidase_M16_C"/>
</dbReference>
<feature type="domain" description="Peptidase M16 N-terminal" evidence="6">
    <location>
        <begin position="56"/>
        <end position="169"/>
    </location>
</feature>
<dbReference type="GO" id="GO:0008237">
    <property type="term" value="F:metallopeptidase activity"/>
    <property type="evidence" value="ECO:0007669"/>
    <property type="project" value="UniProtKB-KW"/>
</dbReference>
<reference evidence="8 9" key="1">
    <citation type="submission" date="2019-03" db="EMBL/GenBank/DDBJ databases">
        <title>Genomic Encyclopedia of Type Strains, Phase IV (KMG-IV): sequencing the most valuable type-strain genomes for metagenomic binning, comparative biology and taxonomic classification.</title>
        <authorList>
            <person name="Goeker M."/>
        </authorList>
    </citation>
    <scope>NUCLEOTIDE SEQUENCE [LARGE SCALE GENOMIC DNA]</scope>
    <source>
        <strain evidence="8 9">DSM 103792</strain>
    </source>
</reference>
<evidence type="ECO:0000259" key="6">
    <source>
        <dbReference type="Pfam" id="PF00675"/>
    </source>
</evidence>
<keyword evidence="3" id="KW-0378">Hydrolase</keyword>
<dbReference type="Proteomes" id="UP000295375">
    <property type="component" value="Unassembled WGS sequence"/>
</dbReference>
<dbReference type="RefSeq" id="WP_162848181.1">
    <property type="nucleotide sequence ID" value="NZ_CP037953.1"/>
</dbReference>
<evidence type="ECO:0000256" key="1">
    <source>
        <dbReference type="ARBA" id="ARBA00007261"/>
    </source>
</evidence>
<keyword evidence="4" id="KW-0862">Zinc</keyword>
<protein>
    <submittedName>
        <fullName evidence="8">Putative Zn-dependent peptidase</fullName>
    </submittedName>
</protein>
<gene>
    <name evidence="8" type="ORF">EV696_10954</name>
</gene>
<accession>A0A4R6UKY1</accession>
<evidence type="ECO:0000313" key="8">
    <source>
        <dbReference type="EMBL" id="TDQ47650.1"/>
    </source>
</evidence>
<dbReference type="InterPro" id="IPR011765">
    <property type="entry name" value="Pept_M16_N"/>
</dbReference>
<comment type="similarity">
    <text evidence="1">Belongs to the peptidase M16 family.</text>
</comment>
<evidence type="ECO:0000259" key="7">
    <source>
        <dbReference type="Pfam" id="PF05193"/>
    </source>
</evidence>
<dbReference type="AlphaFoldDB" id="A0A4R6UKY1"/>
<dbReference type="EMBL" id="SNYM01000009">
    <property type="protein sequence ID" value="TDQ47650.1"/>
    <property type="molecule type" value="Genomic_DNA"/>
</dbReference>
<keyword evidence="2" id="KW-0645">Protease</keyword>
<evidence type="ECO:0000256" key="2">
    <source>
        <dbReference type="ARBA" id="ARBA00022670"/>
    </source>
</evidence>
<name>A0A4R6UKY1_9GAMM</name>
<keyword evidence="9" id="KW-1185">Reference proteome</keyword>
<dbReference type="PANTHER" id="PTHR43690">
    <property type="entry name" value="NARDILYSIN"/>
    <property type="match status" value="1"/>
</dbReference>
<proteinExistence type="inferred from homology"/>
<sequence length="472" mass="53369">MIASLFFIQLASVSAGSAIDQCQLAEQGADALREAEARIEHHTLANGLQLMLLPMPAQQTVAIATEVDVGSRHEQIGETGYAHLFEHLLFEGSENAPGEAYTQAMRQLGGQFNAETWFDYTRYYIQFPAHALHRVLWLEADRFRRPVLSEKTVENQKAAVLEETAMRVDNTPFFRASMEFMLQQMAGTPYAHDVLGRREDIVNATPASLSRFHQRHYFPANTRIALTGQFQAEQAAQWLQQQFGDWRNPRELPPADAAITVEPTEAEATLTDSRSPWPALLLAWHTVGQQHPDRAAIDLFERHLLGMPDNRLEQALRQEDSTFIVQSIALPMADHGLSNLVLVPRAHKSLDDLEQTVLQNIAEVAEQGLSTERLCQLKADHIEQQLRRLDDPLQLASALVANGERFPHTPLTGQWQNIQALTSADLQRVAKQYFQRQPIRLELQPAWYMRVAKTLLEWLPESWAKGLEESAL</sequence>
<evidence type="ECO:0000313" key="9">
    <source>
        <dbReference type="Proteomes" id="UP000295375"/>
    </source>
</evidence>
<dbReference type="GO" id="GO:0046872">
    <property type="term" value="F:metal ion binding"/>
    <property type="evidence" value="ECO:0007669"/>
    <property type="project" value="InterPro"/>
</dbReference>
<comment type="caution">
    <text evidence="8">The sequence shown here is derived from an EMBL/GenBank/DDBJ whole genome shotgun (WGS) entry which is preliminary data.</text>
</comment>
<dbReference type="Pfam" id="PF00675">
    <property type="entry name" value="Peptidase_M16"/>
    <property type="match status" value="1"/>
</dbReference>
<dbReference type="Pfam" id="PF05193">
    <property type="entry name" value="Peptidase_M16_C"/>
    <property type="match status" value="1"/>
</dbReference>
<organism evidence="8 9">
    <name type="scientific">Permianibacter aggregans</name>
    <dbReference type="NCBI Taxonomy" id="1510150"/>
    <lineage>
        <taxon>Bacteria</taxon>
        <taxon>Pseudomonadati</taxon>
        <taxon>Pseudomonadota</taxon>
        <taxon>Gammaproteobacteria</taxon>
        <taxon>Pseudomonadales</taxon>
        <taxon>Pseudomonadaceae</taxon>
        <taxon>Permianibacter</taxon>
    </lineage>
</organism>
<dbReference type="Gene3D" id="3.30.830.10">
    <property type="entry name" value="Metalloenzyme, LuxS/M16 peptidase-like"/>
    <property type="match status" value="2"/>
</dbReference>
<dbReference type="InterPro" id="IPR011249">
    <property type="entry name" value="Metalloenz_LuxS/M16"/>
</dbReference>
<keyword evidence="5" id="KW-0482">Metalloprotease</keyword>
<dbReference type="PANTHER" id="PTHR43690:SF17">
    <property type="entry name" value="PROTEIN YHJJ"/>
    <property type="match status" value="1"/>
</dbReference>
<evidence type="ECO:0000256" key="4">
    <source>
        <dbReference type="ARBA" id="ARBA00022833"/>
    </source>
</evidence>
<dbReference type="SUPFAM" id="SSF63411">
    <property type="entry name" value="LuxS/MPP-like metallohydrolase"/>
    <property type="match status" value="2"/>
</dbReference>
<evidence type="ECO:0000256" key="5">
    <source>
        <dbReference type="ARBA" id="ARBA00023049"/>
    </source>
</evidence>